<keyword evidence="2" id="KW-0472">Membrane</keyword>
<name>A0ABS9U004_9MICC</name>
<dbReference type="InterPro" id="IPR018392">
    <property type="entry name" value="LysM"/>
</dbReference>
<evidence type="ECO:0000259" key="3">
    <source>
        <dbReference type="PROSITE" id="PS51782"/>
    </source>
</evidence>
<accession>A0ABS9U004</accession>
<evidence type="ECO:0000313" key="5">
    <source>
        <dbReference type="Proteomes" id="UP001202922"/>
    </source>
</evidence>
<organism evidence="4 5">
    <name type="scientific">Sinomonas terrae</name>
    <dbReference type="NCBI Taxonomy" id="2908838"/>
    <lineage>
        <taxon>Bacteria</taxon>
        <taxon>Bacillati</taxon>
        <taxon>Actinomycetota</taxon>
        <taxon>Actinomycetes</taxon>
        <taxon>Micrococcales</taxon>
        <taxon>Micrococcaceae</taxon>
        <taxon>Sinomonas</taxon>
    </lineage>
</organism>
<reference evidence="4 5" key="1">
    <citation type="submission" date="2022-03" db="EMBL/GenBank/DDBJ databases">
        <title>Sinomonas sp. isolated from a soil.</title>
        <authorList>
            <person name="Han J."/>
            <person name="Kim D.-U."/>
        </authorList>
    </citation>
    <scope>NUCLEOTIDE SEQUENCE [LARGE SCALE GENOMIC DNA]</scope>
    <source>
        <strain evidence="4 5">5-5</strain>
    </source>
</reference>
<dbReference type="Pfam" id="PF01476">
    <property type="entry name" value="LysM"/>
    <property type="match status" value="1"/>
</dbReference>
<dbReference type="Gene3D" id="3.10.350.10">
    <property type="entry name" value="LysM domain"/>
    <property type="match status" value="1"/>
</dbReference>
<feature type="region of interest" description="Disordered" evidence="1">
    <location>
        <begin position="130"/>
        <end position="188"/>
    </location>
</feature>
<gene>
    <name evidence="4" type="ORF">L0M17_06535</name>
</gene>
<dbReference type="EMBL" id="JAKZBV010000001">
    <property type="protein sequence ID" value="MCH6469645.1"/>
    <property type="molecule type" value="Genomic_DNA"/>
</dbReference>
<evidence type="ECO:0000256" key="1">
    <source>
        <dbReference type="SAM" id="MobiDB-lite"/>
    </source>
</evidence>
<proteinExistence type="predicted"/>
<dbReference type="PROSITE" id="PS51782">
    <property type="entry name" value="LYSM"/>
    <property type="match status" value="1"/>
</dbReference>
<evidence type="ECO:0000313" key="4">
    <source>
        <dbReference type="EMBL" id="MCH6469645.1"/>
    </source>
</evidence>
<keyword evidence="5" id="KW-1185">Reference proteome</keyword>
<dbReference type="CDD" id="cd00118">
    <property type="entry name" value="LysM"/>
    <property type="match status" value="1"/>
</dbReference>
<dbReference type="RefSeq" id="WP_241053059.1">
    <property type="nucleotide sequence ID" value="NZ_JAKZBV010000001.1"/>
</dbReference>
<dbReference type="Proteomes" id="UP001202922">
    <property type="component" value="Unassembled WGS sequence"/>
</dbReference>
<feature type="transmembrane region" description="Helical" evidence="2">
    <location>
        <begin position="45"/>
        <end position="73"/>
    </location>
</feature>
<evidence type="ECO:0000256" key="2">
    <source>
        <dbReference type="SAM" id="Phobius"/>
    </source>
</evidence>
<keyword evidence="2" id="KW-1133">Transmembrane helix</keyword>
<dbReference type="InterPro" id="IPR036779">
    <property type="entry name" value="LysM_dom_sf"/>
</dbReference>
<comment type="caution">
    <text evidence="4">The sequence shown here is derived from an EMBL/GenBank/DDBJ whole genome shotgun (WGS) entry which is preliminary data.</text>
</comment>
<sequence length="244" mass="24947">MKPEIAPVASDAAAAGVILMMGFVLAASGQAIASNGSTSNAEALVGLGASALGLVIVAWWLLTMTLAAVAALLHAAGQQRAARWAGAAAPAFMRRLALAVLGATLAVGPAAHAAEPPLDPAWQATAPLEVSSDNVAPSAAPADTRDDVQDHESTVQPEAWAPRIEPTAPGPLARPELRTTARPPSAVEVRPGDSLWSIAARHLGPGANAVDVAEAWPRWFEANRAVIGDNPDLLRPGQLLVPPN</sequence>
<feature type="transmembrane region" description="Helical" evidence="2">
    <location>
        <begin position="12"/>
        <end position="33"/>
    </location>
</feature>
<protein>
    <submittedName>
        <fullName evidence="4">LysM peptidoglycan-binding domain-containing protein</fullName>
    </submittedName>
</protein>
<feature type="domain" description="LysM" evidence="3">
    <location>
        <begin position="185"/>
        <end position="242"/>
    </location>
</feature>
<feature type="compositionally biased region" description="Basic and acidic residues" evidence="1">
    <location>
        <begin position="143"/>
        <end position="153"/>
    </location>
</feature>
<keyword evidence="2" id="KW-0812">Transmembrane</keyword>